<feature type="transmembrane region" description="Helical" evidence="2">
    <location>
        <begin position="136"/>
        <end position="153"/>
    </location>
</feature>
<feature type="transmembrane region" description="Helical" evidence="2">
    <location>
        <begin position="104"/>
        <end position="124"/>
    </location>
</feature>
<dbReference type="EMBL" id="JAAXMD010000403">
    <property type="protein sequence ID" value="NKQ28292.1"/>
    <property type="molecule type" value="Genomic_DNA"/>
</dbReference>
<accession>A0ABX1IVQ6</accession>
<name>A0ABX1IVQ6_STRGB</name>
<dbReference type="InterPro" id="IPR021235">
    <property type="entry name" value="DUF2637"/>
</dbReference>
<sequence length="541" mass="56929">MREALVDEHSRPGGVSTAGPGRHRGGPGRDTPARPSPAATQATGQEAPAGGGRGPGRVSAGVTRALAAVTLLGMIPVAGVGFAASYDTLRRAAEVKGFSHALSYWVPVGIDGAILAFLALDIYMTSRRIGWPILRFAAHGMVVATIVFNASGAKVGGPVAAAWHGLMPVLFVIGVEAVRKLILHATRLATGEVTDRIPLHRWLLAPAPTARLYRRMRLAGGRSYPEMIRREQDLNGYRVWLSQQLGGDLSKASAVQRLPMTLAPRGFTVEQALALPAQWEAEAAERARQEAERAALAEAEAAERAAEGEIKKVAAAGRVEAARHRVTAEAGTAAALAEASTAEAQAQAESAKARAERLRAQAERAAATEAEALKSAEAAALLRQAAEDQKAAEAAQAEAEAERRRAQAERAEAERLQAEAAEQRRRTQAVQAEAGRAAADAEAGRLRATEARRRIAVLEAEAATADAWAGLSPRQIKARRVARMIVAAGGSADHVDVVELKEIEAAVSVGRPVAGDIRKGAQELLAGGYDPMPGYTPQGWP</sequence>
<keyword evidence="2" id="KW-1133">Transmembrane helix</keyword>
<evidence type="ECO:0000256" key="1">
    <source>
        <dbReference type="SAM" id="MobiDB-lite"/>
    </source>
</evidence>
<feature type="compositionally biased region" description="Basic and acidic residues" evidence="1">
    <location>
        <begin position="400"/>
        <end position="425"/>
    </location>
</feature>
<gene>
    <name evidence="3" type="ORF">HF200_28930</name>
</gene>
<reference evidence="3 4" key="1">
    <citation type="submission" date="2020-04" db="EMBL/GenBank/DDBJ databases">
        <title>Genome sequence of Streptomyces galbus strain I339.</title>
        <authorList>
            <person name="Silva E.A.N."/>
            <person name="Merces M."/>
            <person name="Castelo Branco A.P.O.T."/>
            <person name="Vasconcelos P.C."/>
            <person name="Costa N.P."/>
            <person name="Marinho G.C.S."/>
            <person name="Oliveira C.J.B."/>
            <person name="Araujo D."/>
            <person name="Rodrigues Junior V.S."/>
            <person name="Almeida R."/>
            <person name="Silva Filho U.R."/>
            <person name="Andrade A.S.A."/>
            <person name="Cibulski S.P."/>
        </authorList>
    </citation>
    <scope>NUCLEOTIDE SEQUENCE [LARGE SCALE GENOMIC DNA]</scope>
    <source>
        <strain evidence="3 4">I339</strain>
    </source>
</reference>
<evidence type="ECO:0000313" key="4">
    <source>
        <dbReference type="Proteomes" id="UP000744032"/>
    </source>
</evidence>
<comment type="caution">
    <text evidence="3">The sequence shown here is derived from an EMBL/GenBank/DDBJ whole genome shotgun (WGS) entry which is preliminary data.</text>
</comment>
<dbReference type="Pfam" id="PF10935">
    <property type="entry name" value="DUF2637"/>
    <property type="match status" value="1"/>
</dbReference>
<feature type="region of interest" description="Disordered" evidence="1">
    <location>
        <begin position="1"/>
        <end position="56"/>
    </location>
</feature>
<keyword evidence="2" id="KW-0812">Transmembrane</keyword>
<feature type="transmembrane region" description="Helical" evidence="2">
    <location>
        <begin position="65"/>
        <end position="84"/>
    </location>
</feature>
<organism evidence="3 4">
    <name type="scientific">Streptomyces galbus</name>
    <dbReference type="NCBI Taxonomy" id="33898"/>
    <lineage>
        <taxon>Bacteria</taxon>
        <taxon>Bacillati</taxon>
        <taxon>Actinomycetota</taxon>
        <taxon>Actinomycetes</taxon>
        <taxon>Kitasatosporales</taxon>
        <taxon>Streptomycetaceae</taxon>
        <taxon>Streptomyces</taxon>
    </lineage>
</organism>
<keyword evidence="2" id="KW-0472">Membrane</keyword>
<feature type="compositionally biased region" description="Basic and acidic residues" evidence="1">
    <location>
        <begin position="1"/>
        <end position="11"/>
    </location>
</feature>
<feature type="transmembrane region" description="Helical" evidence="2">
    <location>
        <begin position="159"/>
        <end position="178"/>
    </location>
</feature>
<evidence type="ECO:0000256" key="2">
    <source>
        <dbReference type="SAM" id="Phobius"/>
    </source>
</evidence>
<dbReference type="Proteomes" id="UP000744032">
    <property type="component" value="Unassembled WGS sequence"/>
</dbReference>
<feature type="region of interest" description="Disordered" evidence="1">
    <location>
        <begin position="392"/>
        <end position="436"/>
    </location>
</feature>
<protein>
    <submittedName>
        <fullName evidence="3">DUF2637 domain-containing protein</fullName>
    </submittedName>
</protein>
<proteinExistence type="predicted"/>
<evidence type="ECO:0000313" key="3">
    <source>
        <dbReference type="EMBL" id="NKQ28292.1"/>
    </source>
</evidence>
<keyword evidence="4" id="KW-1185">Reference proteome</keyword>